<feature type="region of interest" description="Disordered" evidence="1">
    <location>
        <begin position="166"/>
        <end position="188"/>
    </location>
</feature>
<dbReference type="InParanoid" id="A0A1I4GCR6"/>
<sequence length="188" mass="18479">MSSSGRCLAGGVGVMLLLAGCGGSPVRSAPSPTSAAATAEPPGDVHADLPAPEPAPTDDASSDQAALDTAVTALSAFTRPDLEPESWWTALSPLLTPAAAAAYEGTDPQQVPASAVTGPPRGSPDSSAYLATVLVPTDAGEYAVLLVREGGGAPWLVERFTPVDAAAPSASGALPPPPDPAPPAEPAP</sequence>
<accession>A0A1I4GCR6</accession>
<evidence type="ECO:0008006" key="4">
    <source>
        <dbReference type="Google" id="ProtNLM"/>
    </source>
</evidence>
<dbReference type="EMBL" id="FOSW01000008">
    <property type="protein sequence ID" value="SFL26951.1"/>
    <property type="molecule type" value="Genomic_DNA"/>
</dbReference>
<feature type="region of interest" description="Disordered" evidence="1">
    <location>
        <begin position="25"/>
        <end position="65"/>
    </location>
</feature>
<evidence type="ECO:0000256" key="1">
    <source>
        <dbReference type="SAM" id="MobiDB-lite"/>
    </source>
</evidence>
<evidence type="ECO:0000313" key="3">
    <source>
        <dbReference type="Proteomes" id="UP000199152"/>
    </source>
</evidence>
<organism evidence="2 3">
    <name type="scientific">Geodermatophilus ruber</name>
    <dbReference type="NCBI Taxonomy" id="504800"/>
    <lineage>
        <taxon>Bacteria</taxon>
        <taxon>Bacillati</taxon>
        <taxon>Actinomycetota</taxon>
        <taxon>Actinomycetes</taxon>
        <taxon>Geodermatophilales</taxon>
        <taxon>Geodermatophilaceae</taxon>
        <taxon>Geodermatophilus</taxon>
    </lineage>
</organism>
<feature type="compositionally biased region" description="Pro residues" evidence="1">
    <location>
        <begin position="174"/>
        <end position="188"/>
    </location>
</feature>
<keyword evidence="3" id="KW-1185">Reference proteome</keyword>
<proteinExistence type="predicted"/>
<evidence type="ECO:0000313" key="2">
    <source>
        <dbReference type="EMBL" id="SFL26951.1"/>
    </source>
</evidence>
<gene>
    <name evidence="2" type="ORF">SAMN04488085_108229</name>
</gene>
<feature type="region of interest" description="Disordered" evidence="1">
    <location>
        <begin position="105"/>
        <end position="124"/>
    </location>
</feature>
<dbReference type="STRING" id="504800.SAMN04488085_108229"/>
<dbReference type="Proteomes" id="UP000199152">
    <property type="component" value="Unassembled WGS sequence"/>
</dbReference>
<dbReference type="AlphaFoldDB" id="A0A1I4GCR6"/>
<dbReference type="OrthoDB" id="3260457at2"/>
<reference evidence="2 3" key="1">
    <citation type="submission" date="2016-10" db="EMBL/GenBank/DDBJ databases">
        <authorList>
            <person name="de Groot N.N."/>
        </authorList>
    </citation>
    <scope>NUCLEOTIDE SEQUENCE [LARGE SCALE GENOMIC DNA]</scope>
    <source>
        <strain evidence="2 3">DSM 45317</strain>
    </source>
</reference>
<dbReference type="RefSeq" id="WP_091325892.1">
    <property type="nucleotide sequence ID" value="NZ_FOSW01000008.1"/>
</dbReference>
<name>A0A1I4GCR6_9ACTN</name>
<dbReference type="PROSITE" id="PS51257">
    <property type="entry name" value="PROKAR_LIPOPROTEIN"/>
    <property type="match status" value="1"/>
</dbReference>
<feature type="compositionally biased region" description="Low complexity" evidence="1">
    <location>
        <begin position="25"/>
        <end position="42"/>
    </location>
</feature>
<protein>
    <recommendedName>
        <fullName evidence="4">Lipoprotein</fullName>
    </recommendedName>
</protein>